<reference evidence="1 2" key="2">
    <citation type="submission" date="2016-03" db="EMBL/GenBank/DDBJ databases">
        <title>New uncultured bacterium of the family Gallionellaceae from acid mine drainage: description and reconstruction of genome based on metagenomic analysis of microbial community.</title>
        <authorList>
            <person name="Kadnikov V."/>
            <person name="Ivasenko D."/>
            <person name="Beletsky A."/>
            <person name="Mardanov A."/>
            <person name="Danilova E."/>
            <person name="Pimenov N."/>
            <person name="Karnachuk O."/>
            <person name="Ravin N."/>
        </authorList>
    </citation>
    <scope>NUCLEOTIDE SEQUENCE [LARGE SCALE GENOMIC DNA]</scope>
    <source>
        <strain evidence="1">ShG14-8</strain>
    </source>
</reference>
<organism evidence="1 2">
    <name type="scientific">Candidatus Gallionella acididurans</name>
    <dbReference type="NCBI Taxonomy" id="1796491"/>
    <lineage>
        <taxon>Bacteria</taxon>
        <taxon>Pseudomonadati</taxon>
        <taxon>Pseudomonadota</taxon>
        <taxon>Betaproteobacteria</taxon>
        <taxon>Nitrosomonadales</taxon>
        <taxon>Gallionellaceae</taxon>
        <taxon>Gallionella</taxon>
    </lineage>
</organism>
<name>A0A139BX62_9PROT</name>
<dbReference type="AlphaFoldDB" id="A0A139BX62"/>
<dbReference type="Proteomes" id="UP000070578">
    <property type="component" value="Unassembled WGS sequence"/>
</dbReference>
<evidence type="ECO:0000313" key="2">
    <source>
        <dbReference type="Proteomes" id="UP000070578"/>
    </source>
</evidence>
<dbReference type="EMBL" id="LSLI01000005">
    <property type="protein sequence ID" value="KXS33522.1"/>
    <property type="molecule type" value="Genomic_DNA"/>
</dbReference>
<proteinExistence type="predicted"/>
<evidence type="ECO:0000313" key="1">
    <source>
        <dbReference type="EMBL" id="KXS33522.1"/>
    </source>
</evidence>
<gene>
    <name evidence="1" type="ORF">AWT59_0403</name>
</gene>
<sequence>MSRPVAAANESRMRDSFHRAETCPHQIINRIWPRSEKSLMESNVIAVSACRT</sequence>
<comment type="caution">
    <text evidence="1">The sequence shown here is derived from an EMBL/GenBank/DDBJ whole genome shotgun (WGS) entry which is preliminary data.</text>
</comment>
<accession>A0A139BX62</accession>
<protein>
    <submittedName>
        <fullName evidence="1">Uncharacterized protein</fullName>
    </submittedName>
</protein>
<reference evidence="1 2" key="1">
    <citation type="submission" date="2016-02" db="EMBL/GenBank/DDBJ databases">
        <authorList>
            <person name="Wen L."/>
            <person name="He K."/>
            <person name="Yang H."/>
        </authorList>
    </citation>
    <scope>NUCLEOTIDE SEQUENCE [LARGE SCALE GENOMIC DNA]</scope>
    <source>
        <strain evidence="1">ShG14-8</strain>
    </source>
</reference>